<dbReference type="AlphaFoldDB" id="A0A5C5WFC5"/>
<dbReference type="OrthoDB" id="5288100at2"/>
<dbReference type="InterPro" id="IPR052551">
    <property type="entry name" value="UV-DNA_repair_photolyase"/>
</dbReference>
<dbReference type="PANTHER" id="PTHR38657">
    <property type="entry name" value="SLR1343 PROTEIN"/>
    <property type="match status" value="1"/>
</dbReference>
<dbReference type="PANTHER" id="PTHR38657:SF1">
    <property type="entry name" value="SLR1343 PROTEIN"/>
    <property type="match status" value="1"/>
</dbReference>
<dbReference type="Pfam" id="PF04244">
    <property type="entry name" value="DPRP"/>
    <property type="match status" value="1"/>
</dbReference>
<dbReference type="Gene3D" id="1.25.40.80">
    <property type="match status" value="1"/>
</dbReference>
<evidence type="ECO:0000313" key="1">
    <source>
        <dbReference type="EMBL" id="TWT48783.1"/>
    </source>
</evidence>
<proteinExistence type="predicted"/>
<dbReference type="Gene3D" id="1.10.579.10">
    <property type="entry name" value="DNA Cyclobutane Dipyrimidine Photolyase, subunit A, domain 3"/>
    <property type="match status" value="1"/>
</dbReference>
<evidence type="ECO:0000313" key="2">
    <source>
        <dbReference type="Proteomes" id="UP000318995"/>
    </source>
</evidence>
<name>A0A5C5WFC5_9BACT</name>
<keyword evidence="2" id="KW-1185">Reference proteome</keyword>
<sequence length="525" mass="60310">MAKTRTLAIVLGDQLDQASPLFDDWDPQRDVVWMAEVAEESTHVWSHQARIALFLSAMRHFRDSQRTAGRRVDYRELPTKSDRRTRVGSEETLSAALGDALERLRPEHVRVVLPGDWRVLEALRATTETAGHELEVLDDPHFYTTPADFARHAKGRKQLRLEYFYRELRKRFDVLMEEGSPAGGDWNYDQDNRGAFDKKRGPQAIPERCGFPPDKITRAVLDLVAERFADHPGELDHFDWPVTVADARHALDDFIEHRLARFGDYQDAMWTDEPWLYHSHLSTSLNLKLLSPREVVEAAVEAWHRGRAPLNAVEGFVRQILGWREYVRGIYWNYMPGYLDRNELGADQPLPDFYWTGETEMQCLRHSIGQTLRYGYAHHIQRLMVTGLFAMMLGVAPRRVHEWYLAVYVDAVEWVELPNTLGMSQHGDGGLMASKPYAATGKYVQRMSNYCGSCRYDPAQAIGDTACPFTTLYWDFLARHRDRLAANPRMSLQVKNLERKAADEVAAIRRQAEKLRQQLAEGSAG</sequence>
<dbReference type="Gene3D" id="1.10.10.1710">
    <property type="entry name" value="Deoxyribodipyrimidine photolyase-related"/>
    <property type="match status" value="1"/>
</dbReference>
<accession>A0A5C5WFC5</accession>
<dbReference type="SUPFAM" id="SSF48173">
    <property type="entry name" value="Cryptochrome/photolyase FAD-binding domain"/>
    <property type="match status" value="1"/>
</dbReference>
<dbReference type="RefSeq" id="WP_146571099.1">
    <property type="nucleotide sequence ID" value="NZ_SJPH01000001.1"/>
</dbReference>
<keyword evidence="1" id="KW-0456">Lyase</keyword>
<reference evidence="1 2" key="1">
    <citation type="submission" date="2019-02" db="EMBL/GenBank/DDBJ databases">
        <title>Deep-cultivation of Planctomycetes and their phenomic and genomic characterization uncovers novel biology.</title>
        <authorList>
            <person name="Wiegand S."/>
            <person name="Jogler M."/>
            <person name="Boedeker C."/>
            <person name="Pinto D."/>
            <person name="Vollmers J."/>
            <person name="Rivas-Marin E."/>
            <person name="Kohn T."/>
            <person name="Peeters S.H."/>
            <person name="Heuer A."/>
            <person name="Rast P."/>
            <person name="Oberbeckmann S."/>
            <person name="Bunk B."/>
            <person name="Jeske O."/>
            <person name="Meyerdierks A."/>
            <person name="Storesund J.E."/>
            <person name="Kallscheuer N."/>
            <person name="Luecker S."/>
            <person name="Lage O.M."/>
            <person name="Pohl T."/>
            <person name="Merkel B.J."/>
            <person name="Hornburger P."/>
            <person name="Mueller R.-W."/>
            <person name="Bruemmer F."/>
            <person name="Labrenz M."/>
            <person name="Spormann A.M."/>
            <person name="Op Den Camp H."/>
            <person name="Overmann J."/>
            <person name="Amann R."/>
            <person name="Jetten M.S.M."/>
            <person name="Mascher T."/>
            <person name="Medema M.H."/>
            <person name="Devos D.P."/>
            <person name="Kaster A.-K."/>
            <person name="Ovreas L."/>
            <person name="Rohde M."/>
            <person name="Galperin M.Y."/>
            <person name="Jogler C."/>
        </authorList>
    </citation>
    <scope>NUCLEOTIDE SEQUENCE [LARGE SCALE GENOMIC DNA]</scope>
    <source>
        <strain evidence="1 2">Pla111</strain>
    </source>
</reference>
<dbReference type="InterPro" id="IPR014729">
    <property type="entry name" value="Rossmann-like_a/b/a_fold"/>
</dbReference>
<gene>
    <name evidence="1" type="ORF">Pla111_05580</name>
</gene>
<organism evidence="1 2">
    <name type="scientific">Botrimarina hoheduenensis</name>
    <dbReference type="NCBI Taxonomy" id="2528000"/>
    <lineage>
        <taxon>Bacteria</taxon>
        <taxon>Pseudomonadati</taxon>
        <taxon>Planctomycetota</taxon>
        <taxon>Planctomycetia</taxon>
        <taxon>Pirellulales</taxon>
        <taxon>Lacipirellulaceae</taxon>
        <taxon>Botrimarina</taxon>
    </lineage>
</organism>
<dbReference type="InterPro" id="IPR007357">
    <property type="entry name" value="PhrB-like"/>
</dbReference>
<comment type="caution">
    <text evidence="1">The sequence shown here is derived from an EMBL/GenBank/DDBJ whole genome shotgun (WGS) entry which is preliminary data.</text>
</comment>
<dbReference type="Proteomes" id="UP000318995">
    <property type="component" value="Unassembled WGS sequence"/>
</dbReference>
<dbReference type="InterPro" id="IPR036134">
    <property type="entry name" value="Crypto/Photolyase_FAD-like_sf"/>
</dbReference>
<dbReference type="GO" id="GO:0016829">
    <property type="term" value="F:lyase activity"/>
    <property type="evidence" value="ECO:0007669"/>
    <property type="project" value="UniProtKB-KW"/>
</dbReference>
<dbReference type="Gene3D" id="3.40.50.620">
    <property type="entry name" value="HUPs"/>
    <property type="match status" value="1"/>
</dbReference>
<dbReference type="EMBL" id="SJPH01000001">
    <property type="protein sequence ID" value="TWT48783.1"/>
    <property type="molecule type" value="Genomic_DNA"/>
</dbReference>
<protein>
    <submittedName>
        <fullName evidence="1">Deoxyribodipyrimidine photo-lyase-related protein</fullName>
    </submittedName>
</protein>